<dbReference type="OrthoDB" id="7916272at2"/>
<proteinExistence type="predicted"/>
<evidence type="ECO:0000313" key="2">
    <source>
        <dbReference type="Proteomes" id="UP000253918"/>
    </source>
</evidence>
<evidence type="ECO:0000313" key="1">
    <source>
        <dbReference type="EMBL" id="RDE05297.1"/>
    </source>
</evidence>
<dbReference type="EMBL" id="QQNB01000002">
    <property type="protein sequence ID" value="RDE05297.1"/>
    <property type="molecule type" value="Genomic_DNA"/>
</dbReference>
<name>A0A369VUR3_9SPHN</name>
<accession>A0A369VUR3</accession>
<protein>
    <submittedName>
        <fullName evidence="1">Uncharacterized protein</fullName>
    </submittedName>
</protein>
<sequence length="88" mass="8796">MIDSFSAFADSANSPSRAPFAIVPSDSVSLPACPKAIYVGTGGALVLRGVDGEADVRFANVPSGAVIDVRAIFVRATGTTAGDLVGLA</sequence>
<dbReference type="RefSeq" id="WP_114687368.1">
    <property type="nucleotide sequence ID" value="NZ_QQNB01000002.1"/>
</dbReference>
<organism evidence="1 2">
    <name type="scientific">Sphingomonas aracearum</name>
    <dbReference type="NCBI Taxonomy" id="2283317"/>
    <lineage>
        <taxon>Bacteria</taxon>
        <taxon>Pseudomonadati</taxon>
        <taxon>Pseudomonadota</taxon>
        <taxon>Alphaproteobacteria</taxon>
        <taxon>Sphingomonadales</taxon>
        <taxon>Sphingomonadaceae</taxon>
        <taxon>Sphingomonas</taxon>
    </lineage>
</organism>
<comment type="caution">
    <text evidence="1">The sequence shown here is derived from an EMBL/GenBank/DDBJ whole genome shotgun (WGS) entry which is preliminary data.</text>
</comment>
<reference evidence="1 2" key="1">
    <citation type="submission" date="2018-07" db="EMBL/GenBank/DDBJ databases">
        <title>a novel species of Sphingomonas isolated from the rhizosphere soil of Araceae plant.</title>
        <authorList>
            <person name="Zhiyong W."/>
            <person name="Qinglan Z."/>
            <person name="Zhiwei F."/>
            <person name="Ding X."/>
            <person name="Gejiao W."/>
            <person name="Shixue Z."/>
        </authorList>
    </citation>
    <scope>NUCLEOTIDE SEQUENCE [LARGE SCALE GENOMIC DNA]</scope>
    <source>
        <strain evidence="1 2">WZY 27</strain>
    </source>
</reference>
<dbReference type="AlphaFoldDB" id="A0A369VUR3"/>
<dbReference type="Proteomes" id="UP000253918">
    <property type="component" value="Unassembled WGS sequence"/>
</dbReference>
<gene>
    <name evidence="1" type="ORF">DVW87_08500</name>
</gene>
<keyword evidence="2" id="KW-1185">Reference proteome</keyword>